<reference evidence="8 9" key="1">
    <citation type="submission" date="2019-08" db="EMBL/GenBank/DDBJ databases">
        <authorList>
            <person name="Herpell B J."/>
        </authorList>
    </citation>
    <scope>NUCLEOTIDE SEQUENCE [LARGE SCALE GENOMIC DNA]</scope>
    <source>
        <strain evidence="9">Msb3</strain>
    </source>
</reference>
<evidence type="ECO:0000256" key="4">
    <source>
        <dbReference type="ARBA" id="ARBA00022989"/>
    </source>
</evidence>
<accession>A0A5Q4ZKL9</accession>
<feature type="transmembrane region" description="Helical" evidence="6">
    <location>
        <begin position="398"/>
        <end position="419"/>
    </location>
</feature>
<evidence type="ECO:0000256" key="5">
    <source>
        <dbReference type="ARBA" id="ARBA00023136"/>
    </source>
</evidence>
<evidence type="ECO:0000259" key="7">
    <source>
        <dbReference type="PROSITE" id="PS50850"/>
    </source>
</evidence>
<dbReference type="InterPro" id="IPR050189">
    <property type="entry name" value="MFS_Efflux_Transporters"/>
</dbReference>
<dbReference type="InterPro" id="IPR036259">
    <property type="entry name" value="MFS_trans_sf"/>
</dbReference>
<dbReference type="AlphaFoldDB" id="A0A5Q4ZKL9"/>
<comment type="subcellular location">
    <subcellularLocation>
        <location evidence="1">Cell membrane</location>
        <topology evidence="1">Multi-pass membrane protein</topology>
    </subcellularLocation>
</comment>
<dbReference type="Gene3D" id="1.20.1250.20">
    <property type="entry name" value="MFS general substrate transporter like domains"/>
    <property type="match status" value="2"/>
</dbReference>
<dbReference type="Pfam" id="PF07690">
    <property type="entry name" value="MFS_1"/>
    <property type="match status" value="1"/>
</dbReference>
<gene>
    <name evidence="8" type="ORF">PDMSB3_1029</name>
</gene>
<feature type="transmembrane region" description="Helical" evidence="6">
    <location>
        <begin position="240"/>
        <end position="260"/>
    </location>
</feature>
<feature type="transmembrane region" description="Helical" evidence="6">
    <location>
        <begin position="335"/>
        <end position="358"/>
    </location>
</feature>
<dbReference type="PANTHER" id="PTHR43124">
    <property type="entry name" value="PURINE EFFLUX PUMP PBUE"/>
    <property type="match status" value="1"/>
</dbReference>
<keyword evidence="3 6" id="KW-0812">Transmembrane</keyword>
<keyword evidence="4 6" id="KW-1133">Transmembrane helix</keyword>
<evidence type="ECO:0000313" key="9">
    <source>
        <dbReference type="Proteomes" id="UP000325811"/>
    </source>
</evidence>
<feature type="transmembrane region" description="Helical" evidence="6">
    <location>
        <begin position="60"/>
        <end position="81"/>
    </location>
</feature>
<evidence type="ECO:0000256" key="6">
    <source>
        <dbReference type="SAM" id="Phobius"/>
    </source>
</evidence>
<organism evidence="8 9">
    <name type="scientific">Paraburkholderia dioscoreae</name>
    <dbReference type="NCBI Taxonomy" id="2604047"/>
    <lineage>
        <taxon>Bacteria</taxon>
        <taxon>Pseudomonadati</taxon>
        <taxon>Pseudomonadota</taxon>
        <taxon>Betaproteobacteria</taxon>
        <taxon>Burkholderiales</taxon>
        <taxon>Burkholderiaceae</taxon>
        <taxon>Paraburkholderia</taxon>
    </lineage>
</organism>
<evidence type="ECO:0000256" key="3">
    <source>
        <dbReference type="ARBA" id="ARBA00022692"/>
    </source>
</evidence>
<evidence type="ECO:0000256" key="1">
    <source>
        <dbReference type="ARBA" id="ARBA00004651"/>
    </source>
</evidence>
<feature type="transmembrane region" description="Helical" evidence="6">
    <location>
        <begin position="93"/>
        <end position="113"/>
    </location>
</feature>
<dbReference type="PROSITE" id="PS50850">
    <property type="entry name" value="MFS"/>
    <property type="match status" value="1"/>
</dbReference>
<keyword evidence="9" id="KW-1185">Reference proteome</keyword>
<dbReference type="RefSeq" id="WP_007176696.1">
    <property type="nucleotide sequence ID" value="NZ_LR699554.1"/>
</dbReference>
<dbReference type="GO" id="GO:0022857">
    <property type="term" value="F:transmembrane transporter activity"/>
    <property type="evidence" value="ECO:0007669"/>
    <property type="project" value="InterPro"/>
</dbReference>
<dbReference type="SUPFAM" id="SSF103473">
    <property type="entry name" value="MFS general substrate transporter"/>
    <property type="match status" value="1"/>
</dbReference>
<dbReference type="InterPro" id="IPR020846">
    <property type="entry name" value="MFS_dom"/>
</dbReference>
<protein>
    <submittedName>
        <fullName evidence="8">Arabinose efflux permease family protein</fullName>
    </submittedName>
</protein>
<feature type="domain" description="Major facilitator superfamily (MFS) profile" evidence="7">
    <location>
        <begin position="25"/>
        <end position="424"/>
    </location>
</feature>
<sequence>MFTHAEPTTADVSTTQKDVRAYAWVVFALTVGLLLSDYMSRQVLNAVFPMLKAAWNLSDTRLGSLSSVVALMVGVLTFPLSVLADRWGRVKSILLMAAMWSLATLGCALSTSYGEMLLARAFVGVGEAAYGSVGIAVVLSIFPARLRATLTAAFMAGGAFGSVLGMALGGAVAAHLGWRAAFGAMAALGIVLLAAYRFAVTEKQLARLQPANVSRQAQGHGVCTSFRALMKGLFSTKSVVCAYVGSGIHLLVPAAVWAWMPSFLNRYYGMSTGKAAMSAAVFVLATAVGMVVCGNLTDRLCKHARERKWSTAIAFCLICFVLLTIGFRMPVGPAQLIVIGAAMFFSAGATGPSGAMVANLTPPPIHASAFATLTLANNLLGLAPAAVLTGIVADRIGLLGALQLVPFAPLVAAVAFFIGKRNYGVDLDRVGALREQAGADPMATGKL</sequence>
<feature type="transmembrane region" description="Helical" evidence="6">
    <location>
        <begin position="21"/>
        <end position="40"/>
    </location>
</feature>
<dbReference type="KEGG" id="pdio:PDMSB3_1029.1"/>
<dbReference type="EMBL" id="LR699554">
    <property type="protein sequence ID" value="VVD32327.1"/>
    <property type="molecule type" value="Genomic_DNA"/>
</dbReference>
<keyword evidence="5 6" id="KW-0472">Membrane</keyword>
<feature type="transmembrane region" description="Helical" evidence="6">
    <location>
        <begin position="119"/>
        <end position="142"/>
    </location>
</feature>
<dbReference type="GO" id="GO:0005886">
    <property type="term" value="C:plasma membrane"/>
    <property type="evidence" value="ECO:0007669"/>
    <property type="project" value="UniProtKB-SubCell"/>
</dbReference>
<feature type="transmembrane region" description="Helical" evidence="6">
    <location>
        <begin position="309"/>
        <end position="329"/>
    </location>
</feature>
<feature type="transmembrane region" description="Helical" evidence="6">
    <location>
        <begin position="275"/>
        <end position="297"/>
    </location>
</feature>
<dbReference type="PANTHER" id="PTHR43124:SF3">
    <property type="entry name" value="CHLORAMPHENICOL EFFLUX PUMP RV0191"/>
    <property type="match status" value="1"/>
</dbReference>
<feature type="transmembrane region" description="Helical" evidence="6">
    <location>
        <begin position="154"/>
        <end position="174"/>
    </location>
</feature>
<evidence type="ECO:0000256" key="2">
    <source>
        <dbReference type="ARBA" id="ARBA00022475"/>
    </source>
</evidence>
<feature type="transmembrane region" description="Helical" evidence="6">
    <location>
        <begin position="370"/>
        <end position="392"/>
    </location>
</feature>
<dbReference type="Proteomes" id="UP000325811">
    <property type="component" value="Chromosome II"/>
</dbReference>
<name>A0A5Q4ZKL9_9BURK</name>
<proteinExistence type="predicted"/>
<feature type="transmembrane region" description="Helical" evidence="6">
    <location>
        <begin position="180"/>
        <end position="199"/>
    </location>
</feature>
<dbReference type="InterPro" id="IPR011701">
    <property type="entry name" value="MFS"/>
</dbReference>
<keyword evidence="2" id="KW-1003">Cell membrane</keyword>
<evidence type="ECO:0000313" key="8">
    <source>
        <dbReference type="EMBL" id="VVD32327.1"/>
    </source>
</evidence>